<dbReference type="AlphaFoldDB" id="A0A2T0XAG7"/>
<dbReference type="Pfam" id="PF03739">
    <property type="entry name" value="LptF_LptG"/>
    <property type="match status" value="1"/>
</dbReference>
<proteinExistence type="predicted"/>
<keyword evidence="3 6" id="KW-0812">Transmembrane</keyword>
<feature type="transmembrane region" description="Helical" evidence="6">
    <location>
        <begin position="53"/>
        <end position="78"/>
    </location>
</feature>
<comment type="subcellular location">
    <subcellularLocation>
        <location evidence="1">Cell membrane</location>
        <topology evidence="1">Multi-pass membrane protein</topology>
    </subcellularLocation>
</comment>
<accession>A0A2T0XAG7</accession>
<evidence type="ECO:0000256" key="2">
    <source>
        <dbReference type="ARBA" id="ARBA00022475"/>
    </source>
</evidence>
<feature type="transmembrane region" description="Helical" evidence="6">
    <location>
        <begin position="12"/>
        <end position="33"/>
    </location>
</feature>
<protein>
    <submittedName>
        <fullName evidence="7">Lipopolysaccharide export system permease protein</fullName>
    </submittedName>
</protein>
<dbReference type="Proteomes" id="UP000252733">
    <property type="component" value="Unassembled WGS sequence"/>
</dbReference>
<keyword evidence="2" id="KW-1003">Cell membrane</keyword>
<dbReference type="GO" id="GO:0015920">
    <property type="term" value="P:lipopolysaccharide transport"/>
    <property type="evidence" value="ECO:0007669"/>
    <property type="project" value="TreeGrafter"/>
</dbReference>
<evidence type="ECO:0000256" key="6">
    <source>
        <dbReference type="SAM" id="Phobius"/>
    </source>
</evidence>
<dbReference type="RefSeq" id="WP_106154294.1">
    <property type="nucleotide sequence ID" value="NZ_PVTS01000018.1"/>
</dbReference>
<dbReference type="InterPro" id="IPR005495">
    <property type="entry name" value="LptG/LptF_permease"/>
</dbReference>
<evidence type="ECO:0000256" key="5">
    <source>
        <dbReference type="ARBA" id="ARBA00023136"/>
    </source>
</evidence>
<gene>
    <name evidence="7" type="ORF">DFO77_13217</name>
</gene>
<keyword evidence="5 6" id="KW-0472">Membrane</keyword>
<dbReference type="OrthoDB" id="1096108at2"/>
<evidence type="ECO:0000256" key="1">
    <source>
        <dbReference type="ARBA" id="ARBA00004651"/>
    </source>
</evidence>
<dbReference type="EMBL" id="QPIZ01000032">
    <property type="protein sequence ID" value="RCW29038.1"/>
    <property type="molecule type" value="Genomic_DNA"/>
</dbReference>
<feature type="transmembrane region" description="Helical" evidence="6">
    <location>
        <begin position="386"/>
        <end position="405"/>
    </location>
</feature>
<organism evidence="7 8">
    <name type="scientific">Marinilabilia salmonicolor</name>
    <dbReference type="NCBI Taxonomy" id="989"/>
    <lineage>
        <taxon>Bacteria</taxon>
        <taxon>Pseudomonadati</taxon>
        <taxon>Bacteroidota</taxon>
        <taxon>Bacteroidia</taxon>
        <taxon>Marinilabiliales</taxon>
        <taxon>Marinilabiliaceae</taxon>
        <taxon>Marinilabilia</taxon>
    </lineage>
</organism>
<feature type="transmembrane region" description="Helical" evidence="6">
    <location>
        <begin position="440"/>
        <end position="463"/>
    </location>
</feature>
<name>A0A2T0XAG7_9BACT</name>
<evidence type="ECO:0000313" key="7">
    <source>
        <dbReference type="EMBL" id="RCW29038.1"/>
    </source>
</evidence>
<comment type="caution">
    <text evidence="7">The sequence shown here is derived from an EMBL/GenBank/DDBJ whole genome shotgun (WGS) entry which is preliminary data.</text>
</comment>
<dbReference type="STRING" id="1168289.GCA_000259075_03672"/>
<evidence type="ECO:0000256" key="4">
    <source>
        <dbReference type="ARBA" id="ARBA00022989"/>
    </source>
</evidence>
<dbReference type="GO" id="GO:0043190">
    <property type="term" value="C:ATP-binding cassette (ABC) transporter complex"/>
    <property type="evidence" value="ECO:0007669"/>
    <property type="project" value="TreeGrafter"/>
</dbReference>
<dbReference type="PANTHER" id="PTHR33529">
    <property type="entry name" value="SLR0882 PROTEIN-RELATED"/>
    <property type="match status" value="1"/>
</dbReference>
<keyword evidence="4 6" id="KW-1133">Transmembrane helix</keyword>
<reference evidence="7 8" key="1">
    <citation type="submission" date="2018-07" db="EMBL/GenBank/DDBJ databases">
        <title>Freshwater and sediment microbial communities from various areas in North America, analyzing microbe dynamics in response to fracking.</title>
        <authorList>
            <person name="Lamendella R."/>
        </authorList>
    </citation>
    <scope>NUCLEOTIDE SEQUENCE [LARGE SCALE GENOMIC DNA]</scope>
    <source>
        <strain evidence="7 8">160A</strain>
    </source>
</reference>
<keyword evidence="8" id="KW-1185">Reference proteome</keyword>
<sequence length="495" mass="57411">MKKVHLFILKSYLGPLLMTFFISMFILVMQFLWRYVDDLVGKGLEWHVLSELLFYASLQVVPMALPLAILLASLMTFGNLGENYELTALKSAGISLQRIMLPLIILTVLTSFGAYKFSNNVLPVANLKLVSILHGIKETRLELDIKENVFYQGVDDFSIKVKKKDPSKNMLYDVMIYDHRDRYARNSNVTLADSGKLLMSDDKKFLKLILYNGVRYDEKVGLEKNSRNKQDHLFRTDNFDTQTAIIPLKGFDFSKTDENLFKHSDRMKTLEQINHDLDSINGEKDKFVNNLESRSRSFYFSKIRHRTRKTSTNPDNNRDFSEIDSTKAINIDSVFQQLSNSRKQMVYDMTLRQARNTKSTIDERMKFIERQDINLRRHQMEMHRKFTLPFACLIFFFIGAPLGAIIRKGGLGMPVVISVLFFVAYYIIDTMGAKLAREGIWLVYQGMWLSSAVLLPLGVFLTYKSATDSAIMNSDAYVIFFQKFLARFKRKKKWK</sequence>
<evidence type="ECO:0000256" key="3">
    <source>
        <dbReference type="ARBA" id="ARBA00022692"/>
    </source>
</evidence>
<feature type="transmembrane region" description="Helical" evidence="6">
    <location>
        <begin position="411"/>
        <end position="428"/>
    </location>
</feature>
<evidence type="ECO:0000313" key="8">
    <source>
        <dbReference type="Proteomes" id="UP000252733"/>
    </source>
</evidence>
<dbReference type="PANTHER" id="PTHR33529:SF6">
    <property type="entry name" value="YJGP_YJGQ FAMILY PERMEASE"/>
    <property type="match status" value="1"/>
</dbReference>